<dbReference type="Pfam" id="PF01590">
    <property type="entry name" value="GAF"/>
    <property type="match status" value="1"/>
</dbReference>
<proteinExistence type="predicted"/>
<dbReference type="GO" id="GO:0009584">
    <property type="term" value="P:detection of visible light"/>
    <property type="evidence" value="ECO:0007669"/>
    <property type="project" value="InterPro"/>
</dbReference>
<dbReference type="PROSITE" id="PS50883">
    <property type="entry name" value="EAL"/>
    <property type="match status" value="1"/>
</dbReference>
<sequence>MSKTRPHVPRRTSHREHVLHQITNRIRQSLELPEILSTAAREIRRFLGVDRVKIYRFAPDGSGEVIAEAIHNNQLPSLLHLHFPASDIPQSSRDLFVRARQRVITDVSAQHQMAHRLDHPDTGESLINHDIRHTPADPCHVQYLNTMGVQASLVVPVLHQRQLWGLLVAHHSKPRHFSERELQVVQLSVDQLSIAIAQANLLAQTRAQVLYEATLNQVSQLLHSPLSQPEIRQQVLEAMVAALKAVGGRLYIAAEPSGEVAQLYVTGEQPNSPNLEQDPVWQELLGRRTDGLSALTSTHTPSPEAIAQFASSLDTSLESEKSETLRFHTFDSLQADPRWQPIVALLEPTSIRAIALIPLQFQHQFVGYLGIFRSGYDQEILWAGQHQEDARNIMPRASFAAWREIKLNQAPEWTPQDIRLANSVAIHLYLAVTQRRVEAMMRYQASHDALTSLPNRLLFNDQLSLALASAQQDDEMLGVAFLDLDRFKLINDSLGHAVGDELLQEVARRLRACLRPCDAIARWGGDEFTLVLPHLHSAEDISHIAQRILDRLTSSFYLGEQEIYITASLGIALFPYDGADVETLLKNADLAMYQAKQQGKNNYQIYHEGMAVQTLNHLALESDLRKALSRKELLVHYQPQIDLMTGAIVGVEALLRWQHPLLGFVSPAQFIPLAEESGIICTIGEWVLRTACQQQRDWQAAGLPPMRMAVNLSAQQFQQSSLATSILQTLEETGIEPQYLELEITESAAMRDVQFTTSTLSRLVDLGVQIAMDDFGTGYSSLSVIKHFPLHTLKIDQSFVRDAPHNSSDVAIANTVVALGRGLGLKVLAEGVETAEQVEFLRSIQCDFAQGYYFSRPLPPEAIAPLLISKQVTG</sequence>
<dbReference type="SUPFAM" id="SSF141868">
    <property type="entry name" value="EAL domain-like"/>
    <property type="match status" value="1"/>
</dbReference>
<dbReference type="InterPro" id="IPR043128">
    <property type="entry name" value="Rev_trsase/Diguanyl_cyclase"/>
</dbReference>
<dbReference type="CDD" id="cd01948">
    <property type="entry name" value="EAL"/>
    <property type="match status" value="1"/>
</dbReference>
<dbReference type="Pfam" id="PF00360">
    <property type="entry name" value="PHY"/>
    <property type="match status" value="1"/>
</dbReference>
<dbReference type="EMBL" id="CP053661">
    <property type="protein sequence ID" value="QKD82260.1"/>
    <property type="molecule type" value="Genomic_DNA"/>
</dbReference>
<name>A0A6M8BDC8_9CYAN</name>
<dbReference type="SUPFAM" id="SSF55781">
    <property type="entry name" value="GAF domain-like"/>
    <property type="match status" value="2"/>
</dbReference>
<dbReference type="PANTHER" id="PTHR44757">
    <property type="entry name" value="DIGUANYLATE CYCLASE DGCP"/>
    <property type="match status" value="1"/>
</dbReference>
<evidence type="ECO:0000259" key="2">
    <source>
        <dbReference type="PROSITE" id="PS50883"/>
    </source>
</evidence>
<evidence type="ECO:0000313" key="5">
    <source>
        <dbReference type="Proteomes" id="UP000505210"/>
    </source>
</evidence>
<dbReference type="PANTHER" id="PTHR44757:SF2">
    <property type="entry name" value="BIOFILM ARCHITECTURE MAINTENANCE PROTEIN MBAA"/>
    <property type="match status" value="1"/>
</dbReference>
<dbReference type="SMART" id="SM00065">
    <property type="entry name" value="GAF"/>
    <property type="match status" value="2"/>
</dbReference>
<dbReference type="CDD" id="cd01949">
    <property type="entry name" value="GGDEF"/>
    <property type="match status" value="1"/>
</dbReference>
<dbReference type="RefSeq" id="WP_172354889.1">
    <property type="nucleotide sequence ID" value="NZ_CP053661.1"/>
</dbReference>
<feature type="domain" description="GGDEF" evidence="3">
    <location>
        <begin position="475"/>
        <end position="608"/>
    </location>
</feature>
<accession>A0A6M8BDC8</accession>
<dbReference type="AlphaFoldDB" id="A0A6M8BDC8"/>
<feature type="domain" description="Phytochrome chromophore attachment site" evidence="1">
    <location>
        <begin position="31"/>
        <end position="191"/>
    </location>
</feature>
<reference evidence="4 5" key="1">
    <citation type="submission" date="2020-05" db="EMBL/GenBank/DDBJ databases">
        <title>Complete genome sequence of of a novel Thermoleptolyngbya strain isolated from hot springs of Ganzi, Sichuan China.</title>
        <authorList>
            <person name="Tang J."/>
            <person name="Daroch M."/>
            <person name="Li L."/>
            <person name="Waleron K."/>
            <person name="Waleron M."/>
            <person name="Waleron M."/>
        </authorList>
    </citation>
    <scope>NUCLEOTIDE SEQUENCE [LARGE SCALE GENOMIC DNA]</scope>
    <source>
        <strain evidence="4 5">PKUAC-SCTA183</strain>
    </source>
</reference>
<evidence type="ECO:0000259" key="3">
    <source>
        <dbReference type="PROSITE" id="PS50887"/>
    </source>
</evidence>
<dbReference type="PROSITE" id="PS50046">
    <property type="entry name" value="PHYTOCHROME_2"/>
    <property type="match status" value="1"/>
</dbReference>
<dbReference type="Gene3D" id="3.20.20.450">
    <property type="entry name" value="EAL domain"/>
    <property type="match status" value="1"/>
</dbReference>
<dbReference type="SMART" id="SM00267">
    <property type="entry name" value="GGDEF"/>
    <property type="match status" value="1"/>
</dbReference>
<dbReference type="Pfam" id="PF00990">
    <property type="entry name" value="GGDEF"/>
    <property type="match status" value="1"/>
</dbReference>
<dbReference type="Proteomes" id="UP000505210">
    <property type="component" value="Chromosome"/>
</dbReference>
<protein>
    <submittedName>
        <fullName evidence="4">EAL domain-containing protein</fullName>
    </submittedName>
</protein>
<keyword evidence="5" id="KW-1185">Reference proteome</keyword>
<dbReference type="InterPro" id="IPR052155">
    <property type="entry name" value="Biofilm_reg_signaling"/>
</dbReference>
<dbReference type="Gene3D" id="3.30.70.270">
    <property type="match status" value="1"/>
</dbReference>
<dbReference type="InterPro" id="IPR029016">
    <property type="entry name" value="GAF-like_dom_sf"/>
</dbReference>
<dbReference type="FunFam" id="3.20.20.450:FF:000001">
    <property type="entry name" value="Cyclic di-GMP phosphodiesterase yahA"/>
    <property type="match status" value="1"/>
</dbReference>
<dbReference type="InterPro" id="IPR013515">
    <property type="entry name" value="Phytochrome_cen-reg"/>
</dbReference>
<feature type="domain" description="EAL" evidence="2">
    <location>
        <begin position="617"/>
        <end position="871"/>
    </location>
</feature>
<organism evidence="4 5">
    <name type="scientific">Thermoleptolyngbya sichuanensis A183</name>
    <dbReference type="NCBI Taxonomy" id="2737172"/>
    <lineage>
        <taxon>Bacteria</taxon>
        <taxon>Bacillati</taxon>
        <taxon>Cyanobacteriota</taxon>
        <taxon>Cyanophyceae</taxon>
        <taxon>Oculatellales</taxon>
        <taxon>Oculatellaceae</taxon>
        <taxon>Thermoleptolyngbya</taxon>
        <taxon>Thermoleptolyngbya sichuanensis</taxon>
    </lineage>
</organism>
<dbReference type="KEGG" id="theu:HPC62_08735"/>
<dbReference type="InterPro" id="IPR001633">
    <property type="entry name" value="EAL_dom"/>
</dbReference>
<evidence type="ECO:0000313" key="4">
    <source>
        <dbReference type="EMBL" id="QKD82260.1"/>
    </source>
</evidence>
<dbReference type="NCBIfam" id="TIGR00254">
    <property type="entry name" value="GGDEF"/>
    <property type="match status" value="1"/>
</dbReference>
<dbReference type="InterPro" id="IPR003018">
    <property type="entry name" value="GAF"/>
</dbReference>
<gene>
    <name evidence="4" type="ORF">HPC62_08735</name>
</gene>
<dbReference type="SUPFAM" id="SSF55073">
    <property type="entry name" value="Nucleotide cyclase"/>
    <property type="match status" value="1"/>
</dbReference>
<dbReference type="FunFam" id="3.30.70.270:FF:000001">
    <property type="entry name" value="Diguanylate cyclase domain protein"/>
    <property type="match status" value="1"/>
</dbReference>
<evidence type="ECO:0000259" key="1">
    <source>
        <dbReference type="PROSITE" id="PS50046"/>
    </source>
</evidence>
<dbReference type="GO" id="GO:0006355">
    <property type="term" value="P:regulation of DNA-templated transcription"/>
    <property type="evidence" value="ECO:0007669"/>
    <property type="project" value="InterPro"/>
</dbReference>
<dbReference type="InterPro" id="IPR035919">
    <property type="entry name" value="EAL_sf"/>
</dbReference>
<dbReference type="InterPro" id="IPR029787">
    <property type="entry name" value="Nucleotide_cyclase"/>
</dbReference>
<dbReference type="PROSITE" id="PS50887">
    <property type="entry name" value="GGDEF"/>
    <property type="match status" value="1"/>
</dbReference>
<dbReference type="InterPro" id="IPR016132">
    <property type="entry name" value="Phyto_chromo_attachment"/>
</dbReference>
<dbReference type="SMART" id="SM00052">
    <property type="entry name" value="EAL"/>
    <property type="match status" value="1"/>
</dbReference>
<dbReference type="Pfam" id="PF00563">
    <property type="entry name" value="EAL"/>
    <property type="match status" value="1"/>
</dbReference>
<dbReference type="InterPro" id="IPR000160">
    <property type="entry name" value="GGDEF_dom"/>
</dbReference>
<dbReference type="Gene3D" id="3.30.450.40">
    <property type="match status" value="2"/>
</dbReference>